<dbReference type="PROSITE" id="PS50893">
    <property type="entry name" value="ABC_TRANSPORTER_2"/>
    <property type="match status" value="1"/>
</dbReference>
<dbReference type="PROSITE" id="PS00211">
    <property type="entry name" value="ABC_TRANSPORTER_1"/>
    <property type="match status" value="1"/>
</dbReference>
<dbReference type="InterPro" id="IPR005894">
    <property type="entry name" value="DrrA"/>
</dbReference>
<evidence type="ECO:0000256" key="4">
    <source>
        <dbReference type="ARBA" id="ARBA00022840"/>
    </source>
</evidence>
<dbReference type="RefSeq" id="WP_085814467.1">
    <property type="nucleotide sequence ID" value="NZ_AP023213.1"/>
</dbReference>
<feature type="domain" description="ABC transporter" evidence="6">
    <location>
        <begin position="5"/>
        <end position="234"/>
    </location>
</feature>
<sequence length="308" mass="34468">MPHAITLHEITKSYGGFKAVDSFSLEVARGTVFGLLGPNGAGKTTLIKILTTLMRPTHGDAFVEKFSILTAAKSVRRVIGVVPQENNLDRYLTARENLALHARLHGMRPAAYNRRIDELLEMTGLSSRQNDFPDTFSGGMQRRLVVARALVHEPRVLFLDEPTTGLDPQSRRALWDYVRGLRRSMTVFLTTHYMDEADALCDRIMIMDHGACLADGTAAELKDAFSRAHVYQVEFRRDSDRYEGVLAGLSFVRSVERSGSTFQITLSDEESIKPLMDHLGGADIRRICLKEPTLEDVFISLTGDKVRE</sequence>
<dbReference type="SMART" id="SM00382">
    <property type="entry name" value="AAA"/>
    <property type="match status" value="1"/>
</dbReference>
<gene>
    <name evidence="7" type="ORF">GEOBRER4_n0013</name>
</gene>
<dbReference type="GO" id="GO:0005524">
    <property type="term" value="F:ATP binding"/>
    <property type="evidence" value="ECO:0007669"/>
    <property type="project" value="UniProtKB-KW"/>
</dbReference>
<dbReference type="AlphaFoldDB" id="A0A6S6LTL1"/>
<keyword evidence="2" id="KW-0813">Transport</keyword>
<keyword evidence="8" id="KW-1185">Reference proteome</keyword>
<name>A0A6S6LTL1_9BACT</name>
<proteinExistence type="inferred from homology"/>
<dbReference type="GO" id="GO:1900753">
    <property type="term" value="P:doxorubicin transport"/>
    <property type="evidence" value="ECO:0007669"/>
    <property type="project" value="InterPro"/>
</dbReference>
<evidence type="ECO:0000256" key="2">
    <source>
        <dbReference type="ARBA" id="ARBA00022448"/>
    </source>
</evidence>
<dbReference type="GO" id="GO:0005886">
    <property type="term" value="C:plasma membrane"/>
    <property type="evidence" value="ECO:0007669"/>
    <property type="project" value="UniProtKB-SubCell"/>
</dbReference>
<reference evidence="7 8" key="1">
    <citation type="submission" date="2020-06" db="EMBL/GenBank/DDBJ databases">
        <title>Interaction of electrochemicaly active bacteria, Geobacter bremensis R4 on different carbon anode.</title>
        <authorList>
            <person name="Meng L."/>
            <person name="Yoshida N."/>
        </authorList>
    </citation>
    <scope>NUCLEOTIDE SEQUENCE [LARGE SCALE GENOMIC DNA]</scope>
    <source>
        <strain evidence="7 8">R4</strain>
    </source>
</reference>
<dbReference type="SUPFAM" id="SSF52540">
    <property type="entry name" value="P-loop containing nucleoside triphosphate hydrolases"/>
    <property type="match status" value="1"/>
</dbReference>
<keyword evidence="3" id="KW-0547">Nucleotide-binding</keyword>
<dbReference type="Pfam" id="PF13732">
    <property type="entry name" value="DrrA1-3_C"/>
    <property type="match status" value="1"/>
</dbReference>
<accession>A0A6S6LTL1</accession>
<dbReference type="InterPro" id="IPR027417">
    <property type="entry name" value="P-loop_NTPase"/>
</dbReference>
<evidence type="ECO:0000256" key="1">
    <source>
        <dbReference type="ARBA" id="ARBA00004413"/>
    </source>
</evidence>
<keyword evidence="4 7" id="KW-0067">ATP-binding</keyword>
<comment type="subcellular location">
    <subcellularLocation>
        <location evidence="1">Cell membrane</location>
        <topology evidence="1">Peripheral membrane protein</topology>
        <orientation evidence="1">Cytoplasmic side</orientation>
    </subcellularLocation>
</comment>
<protein>
    <submittedName>
        <fullName evidence="7">Efflux ABC transporter, ATP-binding protein</fullName>
    </submittedName>
</protein>
<dbReference type="PANTHER" id="PTHR43582">
    <property type="entry name" value="LINEARMYCIN RESISTANCE ATP-BINDING PROTEIN LNRL"/>
    <property type="match status" value="1"/>
</dbReference>
<dbReference type="GO" id="GO:0016887">
    <property type="term" value="F:ATP hydrolysis activity"/>
    <property type="evidence" value="ECO:0007669"/>
    <property type="project" value="InterPro"/>
</dbReference>
<dbReference type="PANTHER" id="PTHR43582:SF5">
    <property type="entry name" value="ABC TRANSPORTER"/>
    <property type="match status" value="1"/>
</dbReference>
<evidence type="ECO:0000256" key="5">
    <source>
        <dbReference type="ARBA" id="ARBA00049985"/>
    </source>
</evidence>
<dbReference type="Proteomes" id="UP000515472">
    <property type="component" value="Chromosome"/>
</dbReference>
<dbReference type="InterPro" id="IPR003439">
    <property type="entry name" value="ABC_transporter-like_ATP-bd"/>
</dbReference>
<dbReference type="NCBIfam" id="TIGR01188">
    <property type="entry name" value="drrA"/>
    <property type="match status" value="1"/>
</dbReference>
<evidence type="ECO:0000313" key="7">
    <source>
        <dbReference type="EMBL" id="BCG45262.1"/>
    </source>
</evidence>
<dbReference type="InterPro" id="IPR025302">
    <property type="entry name" value="DrrA1/2-like_C"/>
</dbReference>
<organism evidence="7 8">
    <name type="scientific">Citrifermentans bremense</name>
    <dbReference type="NCBI Taxonomy" id="60035"/>
    <lineage>
        <taxon>Bacteria</taxon>
        <taxon>Pseudomonadati</taxon>
        <taxon>Thermodesulfobacteriota</taxon>
        <taxon>Desulfuromonadia</taxon>
        <taxon>Geobacterales</taxon>
        <taxon>Geobacteraceae</taxon>
        <taxon>Citrifermentans</taxon>
    </lineage>
</organism>
<dbReference type="GO" id="GO:0043215">
    <property type="term" value="P:daunorubicin transport"/>
    <property type="evidence" value="ECO:0007669"/>
    <property type="project" value="InterPro"/>
</dbReference>
<evidence type="ECO:0000256" key="3">
    <source>
        <dbReference type="ARBA" id="ARBA00022741"/>
    </source>
</evidence>
<dbReference type="KEGG" id="gbn:GEOBRER4_00120"/>
<dbReference type="Gene3D" id="3.40.50.300">
    <property type="entry name" value="P-loop containing nucleotide triphosphate hydrolases"/>
    <property type="match status" value="1"/>
</dbReference>
<dbReference type="Pfam" id="PF00005">
    <property type="entry name" value="ABC_tran"/>
    <property type="match status" value="1"/>
</dbReference>
<evidence type="ECO:0000259" key="6">
    <source>
        <dbReference type="PROSITE" id="PS50893"/>
    </source>
</evidence>
<comment type="similarity">
    <text evidence="5">Belongs to the ABC transporter superfamily. Drug exporter-1 (DrugE1) (TC 3.A.1.105) family.</text>
</comment>
<dbReference type="InterPro" id="IPR003593">
    <property type="entry name" value="AAA+_ATPase"/>
</dbReference>
<evidence type="ECO:0000313" key="8">
    <source>
        <dbReference type="Proteomes" id="UP000515472"/>
    </source>
</evidence>
<dbReference type="InterPro" id="IPR017871">
    <property type="entry name" value="ABC_transporter-like_CS"/>
</dbReference>
<dbReference type="EMBL" id="AP023213">
    <property type="protein sequence ID" value="BCG45262.1"/>
    <property type="molecule type" value="Genomic_DNA"/>
</dbReference>